<dbReference type="InterPro" id="IPR029058">
    <property type="entry name" value="AB_hydrolase_fold"/>
</dbReference>
<dbReference type="Gene3D" id="3.40.50.1820">
    <property type="entry name" value="alpha/beta hydrolase"/>
    <property type="match status" value="1"/>
</dbReference>
<dbReference type="RefSeq" id="WP_259447766.1">
    <property type="nucleotide sequence ID" value="NZ_CP119520.1"/>
</dbReference>
<comment type="caution">
    <text evidence="2">The sequence shown here is derived from an EMBL/GenBank/DDBJ whole genome shotgun (WGS) entry which is preliminary data.</text>
</comment>
<gene>
    <name evidence="2" type="ORF">NX786_04265</name>
</gene>
<keyword evidence="2" id="KW-0378">Hydrolase</keyword>
<proteinExistence type="predicted"/>
<dbReference type="PANTHER" id="PTHR43433">
    <property type="entry name" value="HYDROLASE, ALPHA/BETA FOLD FAMILY PROTEIN"/>
    <property type="match status" value="1"/>
</dbReference>
<dbReference type="EMBL" id="JANUHC010000001">
    <property type="protein sequence ID" value="MCS0628548.1"/>
    <property type="molecule type" value="Genomic_DNA"/>
</dbReference>
<dbReference type="PANTHER" id="PTHR43433:SF3">
    <property type="entry name" value="NON-HEME CHLOROPEROXIDASE"/>
    <property type="match status" value="1"/>
</dbReference>
<keyword evidence="3" id="KW-1185">Reference proteome</keyword>
<dbReference type="SUPFAM" id="SSF53474">
    <property type="entry name" value="alpha/beta-Hydrolases"/>
    <property type="match status" value="1"/>
</dbReference>
<protein>
    <submittedName>
        <fullName evidence="2">Alpha/beta hydrolase</fullName>
    </submittedName>
</protein>
<dbReference type="InterPro" id="IPR000073">
    <property type="entry name" value="AB_hydrolase_1"/>
</dbReference>
<organism evidence="2 3">
    <name type="scientific">Telluria mixta</name>
    <dbReference type="NCBI Taxonomy" id="34071"/>
    <lineage>
        <taxon>Bacteria</taxon>
        <taxon>Pseudomonadati</taxon>
        <taxon>Pseudomonadota</taxon>
        <taxon>Betaproteobacteria</taxon>
        <taxon>Burkholderiales</taxon>
        <taxon>Oxalobacteraceae</taxon>
        <taxon>Telluria group</taxon>
        <taxon>Telluria</taxon>
    </lineage>
</organism>
<evidence type="ECO:0000313" key="2">
    <source>
        <dbReference type="EMBL" id="MCS0628548.1"/>
    </source>
</evidence>
<dbReference type="InterPro" id="IPR050471">
    <property type="entry name" value="AB_hydrolase"/>
</dbReference>
<feature type="domain" description="AB hydrolase-1" evidence="1">
    <location>
        <begin position="38"/>
        <end position="274"/>
    </location>
</feature>
<name>A0ABT2BTU7_9BURK</name>
<dbReference type="GO" id="GO:0016787">
    <property type="term" value="F:hydrolase activity"/>
    <property type="evidence" value="ECO:0007669"/>
    <property type="project" value="UniProtKB-KW"/>
</dbReference>
<sequence length="285" mass="31219">MTTLRNPRPGRAYTGAPNTIIAGDVNLYYRDWGRGRPVLFVAGWSMCSDSWGYQMMALCRQGLRCIAFDRRGHGRSSDPGGGYDLDTLADDIAAVIEALDLRDVVLVGHSMGCNEIVRYLTRHGGARVTQVALLGPMTPGITLSASNPHGIDPALLAQFRSTQLLHDFPRWIEENVEPFVPGAGPRMRDWLAQMALQCSLQALHDCHLCVEESDMVAELEAVDVPVLLIAGALDVSAPLELTARRTAALVPDCRLVVYEDAAHGMFLTHVEQVNGELLEFIRAEV</sequence>
<dbReference type="Proteomes" id="UP001165263">
    <property type="component" value="Unassembled WGS sequence"/>
</dbReference>
<evidence type="ECO:0000259" key="1">
    <source>
        <dbReference type="Pfam" id="PF12697"/>
    </source>
</evidence>
<accession>A0ABT2BTU7</accession>
<dbReference type="Pfam" id="PF12697">
    <property type="entry name" value="Abhydrolase_6"/>
    <property type="match status" value="1"/>
</dbReference>
<reference evidence="2" key="1">
    <citation type="submission" date="2022-08" db="EMBL/GenBank/DDBJ databases">
        <title>Reclassification of Massilia species as members of the genera Telluria, Duganella, Pseudoduganella, Mokoshia gen. nov. and Zemynaea gen. nov. using orthogonal and non-orthogonal genome-based approaches.</title>
        <authorList>
            <person name="Bowman J.P."/>
        </authorList>
    </citation>
    <scope>NUCLEOTIDE SEQUENCE</scope>
    <source>
        <strain evidence="2">LMG 11547</strain>
    </source>
</reference>
<evidence type="ECO:0000313" key="3">
    <source>
        <dbReference type="Proteomes" id="UP001165263"/>
    </source>
</evidence>